<gene>
    <name evidence="2" type="ORF">DMAD_06985</name>
</gene>
<reference evidence="2 3" key="1">
    <citation type="submission" date="2024-02" db="EMBL/GenBank/DDBJ databases">
        <title>A chromosome-level genome assembly of Drosophila madeirensis, a fruit fly species endemic to Madeira island.</title>
        <authorList>
            <person name="Tomihara K."/>
            <person name="Llopart A."/>
            <person name="Yamamoto D."/>
        </authorList>
    </citation>
    <scope>NUCLEOTIDE SEQUENCE [LARGE SCALE GENOMIC DNA]</scope>
    <source>
        <strain evidence="2 3">RF1</strain>
    </source>
</reference>
<proteinExistence type="predicted"/>
<name>A0AAU9FSD1_DROMD</name>
<protein>
    <submittedName>
        <fullName evidence="2">Uncharacterized protein</fullName>
    </submittedName>
</protein>
<organism evidence="2 3">
    <name type="scientific">Drosophila madeirensis</name>
    <name type="common">Fruit fly</name>
    <dbReference type="NCBI Taxonomy" id="30013"/>
    <lineage>
        <taxon>Eukaryota</taxon>
        <taxon>Metazoa</taxon>
        <taxon>Ecdysozoa</taxon>
        <taxon>Arthropoda</taxon>
        <taxon>Hexapoda</taxon>
        <taxon>Insecta</taxon>
        <taxon>Pterygota</taxon>
        <taxon>Neoptera</taxon>
        <taxon>Endopterygota</taxon>
        <taxon>Diptera</taxon>
        <taxon>Brachycera</taxon>
        <taxon>Muscomorpha</taxon>
        <taxon>Ephydroidea</taxon>
        <taxon>Drosophilidae</taxon>
        <taxon>Drosophila</taxon>
        <taxon>Sophophora</taxon>
    </lineage>
</organism>
<accession>A0AAU9FSD1</accession>
<keyword evidence="3" id="KW-1185">Reference proteome</keyword>
<dbReference type="Proteomes" id="UP001500889">
    <property type="component" value="Chromosome J"/>
</dbReference>
<evidence type="ECO:0000313" key="3">
    <source>
        <dbReference type="Proteomes" id="UP001500889"/>
    </source>
</evidence>
<dbReference type="AlphaFoldDB" id="A0AAU9FSD1"/>
<evidence type="ECO:0000256" key="1">
    <source>
        <dbReference type="SAM" id="MobiDB-lite"/>
    </source>
</evidence>
<sequence>MMRMRSASGKTCGHGKRRLHQASTSPIDIYPPAFARIKAASTCAHAQQITRNGDYSYSLDLNLDLDLDLNFKQELEMELQLKPGRHANMPHYFVY</sequence>
<dbReference type="EMBL" id="AP029265">
    <property type="protein sequence ID" value="BFF98966.1"/>
    <property type="molecule type" value="Genomic_DNA"/>
</dbReference>
<evidence type="ECO:0000313" key="2">
    <source>
        <dbReference type="EMBL" id="BFF98966.1"/>
    </source>
</evidence>
<feature type="region of interest" description="Disordered" evidence="1">
    <location>
        <begin position="1"/>
        <end position="20"/>
    </location>
</feature>